<feature type="chain" id="PRO_5017741100" evidence="1">
    <location>
        <begin position="20"/>
        <end position="339"/>
    </location>
</feature>
<dbReference type="Gene3D" id="2.40.160.10">
    <property type="entry name" value="Porin"/>
    <property type="match status" value="1"/>
</dbReference>
<dbReference type="InterPro" id="IPR010870">
    <property type="entry name" value="Porin_O/P"/>
</dbReference>
<dbReference type="SUPFAM" id="SSF56935">
    <property type="entry name" value="Porins"/>
    <property type="match status" value="1"/>
</dbReference>
<comment type="caution">
    <text evidence="2">The sequence shown here is derived from an EMBL/GenBank/DDBJ whole genome shotgun (WGS) entry which is preliminary data.</text>
</comment>
<dbReference type="Pfam" id="PF07396">
    <property type="entry name" value="Porin_O_P"/>
    <property type="match status" value="1"/>
</dbReference>
<name>A0A3D2SDX2_9BACE</name>
<proteinExistence type="predicted"/>
<dbReference type="InterPro" id="IPR023614">
    <property type="entry name" value="Porin_dom_sf"/>
</dbReference>
<evidence type="ECO:0000256" key="1">
    <source>
        <dbReference type="SAM" id="SignalP"/>
    </source>
</evidence>
<gene>
    <name evidence="2" type="ORF">DHW31_06710</name>
</gene>
<dbReference type="RefSeq" id="WP_276963006.1">
    <property type="nucleotide sequence ID" value="NZ_CANRGK010000006.1"/>
</dbReference>
<dbReference type="EMBL" id="DPVG01000240">
    <property type="protein sequence ID" value="HCK24453.1"/>
    <property type="molecule type" value="Genomic_DNA"/>
</dbReference>
<evidence type="ECO:0000313" key="2">
    <source>
        <dbReference type="EMBL" id="HCK24453.1"/>
    </source>
</evidence>
<evidence type="ECO:0000313" key="3">
    <source>
        <dbReference type="Proteomes" id="UP000263098"/>
    </source>
</evidence>
<keyword evidence="1" id="KW-0732">Signal</keyword>
<dbReference type="AlphaFoldDB" id="A0A3D2SDX2"/>
<organism evidence="2 3">
    <name type="scientific">Bacteroides graminisolvens</name>
    <dbReference type="NCBI Taxonomy" id="477666"/>
    <lineage>
        <taxon>Bacteria</taxon>
        <taxon>Pseudomonadati</taxon>
        <taxon>Bacteroidota</taxon>
        <taxon>Bacteroidia</taxon>
        <taxon>Bacteroidales</taxon>
        <taxon>Bacteroidaceae</taxon>
        <taxon>Bacteroides</taxon>
    </lineage>
</organism>
<dbReference type="Proteomes" id="UP000263098">
    <property type="component" value="Unassembled WGS sequence"/>
</dbReference>
<sequence>MKRILLAIASVFTLFISHAQITTDKVINTLKERITLSGYAQAGYTYDDLKESTNTFDVKRIIFMAHGQITKEWSCYFMYNFNSGGNLLEVYTDYQFLPGLTARLGQFKTMYAMENQMSPSEIELINCGSQATNYLAGVDNSDKLYGSSTGRDMGFMIFGDLFQKKLSYNLAVMNGQGINIKDKNDNKDLVGYITFNPAKIISVTGSFIKGKGCAVETSDINPDIKKDQSYTRNRWSLGSILKTKPLNLRAEYLAGKDGNVKSEGFYATTNYHACKNFDIILSYDYLNKNKDMDYKQQNYVAGIQYWFYPKCRLQAQYTYCDNKKGENYNRIQTQIQVRF</sequence>
<reference evidence="2 3" key="1">
    <citation type="journal article" date="2018" name="Nat. Biotechnol.">
        <title>A standardized bacterial taxonomy based on genome phylogeny substantially revises the tree of life.</title>
        <authorList>
            <person name="Parks D.H."/>
            <person name="Chuvochina M."/>
            <person name="Waite D.W."/>
            <person name="Rinke C."/>
            <person name="Skarshewski A."/>
            <person name="Chaumeil P.A."/>
            <person name="Hugenholtz P."/>
        </authorList>
    </citation>
    <scope>NUCLEOTIDE SEQUENCE [LARGE SCALE GENOMIC DNA]</scope>
    <source>
        <strain evidence="2">UBA9667</strain>
    </source>
</reference>
<feature type="signal peptide" evidence="1">
    <location>
        <begin position="1"/>
        <end position="19"/>
    </location>
</feature>
<protein>
    <submittedName>
        <fullName evidence="2">Porin</fullName>
    </submittedName>
</protein>
<accession>A0A3D2SDX2</accession>